<keyword evidence="9 10" id="KW-0961">Cell wall biogenesis/degradation</keyword>
<keyword evidence="3 10" id="KW-0328">Glycosyltransferase</keyword>
<evidence type="ECO:0000256" key="1">
    <source>
        <dbReference type="ARBA" id="ARBA00022475"/>
    </source>
</evidence>
<feature type="binding site" evidence="10">
    <location>
        <position position="166"/>
    </location>
    <ligand>
        <name>UDP-N-acetyl-alpha-D-glucosamine</name>
        <dbReference type="ChEBI" id="CHEBI:57705"/>
    </ligand>
</feature>
<dbReference type="NCBIfam" id="TIGR01133">
    <property type="entry name" value="murG"/>
    <property type="match status" value="1"/>
</dbReference>
<dbReference type="GO" id="GO:0008360">
    <property type="term" value="P:regulation of cell shape"/>
    <property type="evidence" value="ECO:0007669"/>
    <property type="project" value="UniProtKB-KW"/>
</dbReference>
<evidence type="ECO:0000256" key="8">
    <source>
        <dbReference type="ARBA" id="ARBA00023306"/>
    </source>
</evidence>
<dbReference type="InterPro" id="IPR007235">
    <property type="entry name" value="Glyco_trans_28_C"/>
</dbReference>
<evidence type="ECO:0000256" key="4">
    <source>
        <dbReference type="ARBA" id="ARBA00022679"/>
    </source>
</evidence>
<keyword evidence="5 10" id="KW-0133">Cell shape</keyword>
<accession>A0A4U1JI46</accession>
<organism evidence="13 14">
    <name type="scientific">Polyangium fumosum</name>
    <dbReference type="NCBI Taxonomy" id="889272"/>
    <lineage>
        <taxon>Bacteria</taxon>
        <taxon>Pseudomonadati</taxon>
        <taxon>Myxococcota</taxon>
        <taxon>Polyangia</taxon>
        <taxon>Polyangiales</taxon>
        <taxon>Polyangiaceae</taxon>
        <taxon>Polyangium</taxon>
    </lineage>
</organism>
<evidence type="ECO:0000256" key="10">
    <source>
        <dbReference type="HAMAP-Rule" id="MF_00033"/>
    </source>
</evidence>
<feature type="binding site" evidence="10">
    <location>
        <begin position="11"/>
        <end position="13"/>
    </location>
    <ligand>
        <name>UDP-N-acetyl-alpha-D-glucosamine</name>
        <dbReference type="ChEBI" id="CHEBI:57705"/>
    </ligand>
</feature>
<keyword evidence="6 10" id="KW-0573">Peptidoglycan synthesis</keyword>
<dbReference type="InterPro" id="IPR006009">
    <property type="entry name" value="GlcNAc_MurG"/>
</dbReference>
<comment type="caution">
    <text evidence="13">The sequence shown here is derived from an EMBL/GenBank/DDBJ whole genome shotgun (WGS) entry which is preliminary data.</text>
</comment>
<name>A0A4U1JI46_9BACT</name>
<dbReference type="GO" id="GO:0005975">
    <property type="term" value="P:carbohydrate metabolic process"/>
    <property type="evidence" value="ECO:0007669"/>
    <property type="project" value="InterPro"/>
</dbReference>
<evidence type="ECO:0000256" key="9">
    <source>
        <dbReference type="ARBA" id="ARBA00023316"/>
    </source>
</evidence>
<dbReference type="EC" id="2.4.1.227" evidence="10"/>
<dbReference type="InterPro" id="IPR004276">
    <property type="entry name" value="GlycoTrans_28_N"/>
</dbReference>
<feature type="binding site" evidence="10">
    <location>
        <position position="189"/>
    </location>
    <ligand>
        <name>UDP-N-acetyl-alpha-D-glucosamine</name>
        <dbReference type="ChEBI" id="CHEBI:57705"/>
    </ligand>
</feature>
<evidence type="ECO:0000259" key="11">
    <source>
        <dbReference type="Pfam" id="PF03033"/>
    </source>
</evidence>
<keyword evidence="7 10" id="KW-0472">Membrane</keyword>
<comment type="similarity">
    <text evidence="10">Belongs to the glycosyltransferase 28 family. MurG subfamily.</text>
</comment>
<evidence type="ECO:0000256" key="6">
    <source>
        <dbReference type="ARBA" id="ARBA00022984"/>
    </source>
</evidence>
<dbReference type="GO" id="GO:0071555">
    <property type="term" value="P:cell wall organization"/>
    <property type="evidence" value="ECO:0007669"/>
    <property type="project" value="UniProtKB-KW"/>
</dbReference>
<proteinExistence type="inferred from homology"/>
<dbReference type="Pfam" id="PF04101">
    <property type="entry name" value="Glyco_tran_28_C"/>
    <property type="match status" value="1"/>
</dbReference>
<dbReference type="GO" id="GO:0050511">
    <property type="term" value="F:undecaprenyldiphospho-muramoylpentapeptide beta-N-acetylglucosaminyltransferase activity"/>
    <property type="evidence" value="ECO:0007669"/>
    <property type="project" value="UniProtKB-UniRule"/>
</dbReference>
<keyword evidence="4 10" id="KW-0808">Transferase</keyword>
<comment type="pathway">
    <text evidence="10">Cell wall biogenesis; peptidoglycan biosynthesis.</text>
</comment>
<evidence type="ECO:0000259" key="12">
    <source>
        <dbReference type="Pfam" id="PF04101"/>
    </source>
</evidence>
<evidence type="ECO:0000256" key="5">
    <source>
        <dbReference type="ARBA" id="ARBA00022960"/>
    </source>
</evidence>
<evidence type="ECO:0000256" key="7">
    <source>
        <dbReference type="ARBA" id="ARBA00023136"/>
    </source>
</evidence>
<evidence type="ECO:0000313" key="14">
    <source>
        <dbReference type="Proteomes" id="UP000309215"/>
    </source>
</evidence>
<dbReference type="GO" id="GO:0051301">
    <property type="term" value="P:cell division"/>
    <property type="evidence" value="ECO:0007669"/>
    <property type="project" value="UniProtKB-KW"/>
</dbReference>
<dbReference type="EMBL" id="SSMQ01000003">
    <property type="protein sequence ID" value="TKD12311.1"/>
    <property type="molecule type" value="Genomic_DNA"/>
</dbReference>
<dbReference type="GO" id="GO:0009252">
    <property type="term" value="P:peptidoglycan biosynthetic process"/>
    <property type="evidence" value="ECO:0007669"/>
    <property type="project" value="UniProtKB-UniRule"/>
</dbReference>
<protein>
    <recommendedName>
        <fullName evidence="10">UDP-N-acetylglucosamine--N-acetylmuramyl-(pentapeptide) pyrophosphoryl-undecaprenol N-acetylglucosamine transferase</fullName>
        <ecNumber evidence="10">2.4.1.227</ecNumber>
    </recommendedName>
    <alternativeName>
        <fullName evidence="10">Undecaprenyl-PP-MurNAc-pentapeptide-UDPGlcNAc GlcNAc transferase</fullName>
    </alternativeName>
</protein>
<dbReference type="UniPathway" id="UPA00219"/>
<keyword evidence="8 10" id="KW-0131">Cell cycle</keyword>
<dbReference type="SUPFAM" id="SSF53756">
    <property type="entry name" value="UDP-Glycosyltransferase/glycogen phosphorylase"/>
    <property type="match status" value="1"/>
</dbReference>
<gene>
    <name evidence="10 13" type="primary">murG</name>
    <name evidence="13" type="ORF">E8A74_04185</name>
</gene>
<dbReference type="PANTHER" id="PTHR21015">
    <property type="entry name" value="UDP-N-ACETYLGLUCOSAMINE--N-ACETYLMURAMYL-(PENTAPEPTIDE) PYROPHOSPHORYL-UNDECAPRENOL N-ACETYLGLUCOSAMINE TRANSFERASE 1"/>
    <property type="match status" value="1"/>
</dbReference>
<feature type="domain" description="Glycosyltransferase family 28 N-terminal" evidence="11">
    <location>
        <begin position="5"/>
        <end position="143"/>
    </location>
</feature>
<dbReference type="PANTHER" id="PTHR21015:SF22">
    <property type="entry name" value="GLYCOSYLTRANSFERASE"/>
    <property type="match status" value="1"/>
</dbReference>
<dbReference type="CDD" id="cd03785">
    <property type="entry name" value="GT28_MurG"/>
    <property type="match status" value="1"/>
</dbReference>
<feature type="domain" description="Glycosyl transferase family 28 C-terminal" evidence="12">
    <location>
        <begin position="183"/>
        <end position="349"/>
    </location>
</feature>
<dbReference type="HAMAP" id="MF_00033">
    <property type="entry name" value="MurG"/>
    <property type="match status" value="1"/>
</dbReference>
<evidence type="ECO:0000256" key="3">
    <source>
        <dbReference type="ARBA" id="ARBA00022676"/>
    </source>
</evidence>
<keyword evidence="1 10" id="KW-1003">Cell membrane</keyword>
<dbReference type="RefSeq" id="WP_136927610.1">
    <property type="nucleotide sequence ID" value="NZ_SSMQ01000003.1"/>
</dbReference>
<evidence type="ECO:0000313" key="13">
    <source>
        <dbReference type="EMBL" id="TKD12311.1"/>
    </source>
</evidence>
<comment type="caution">
    <text evidence="10">Lacks conserved residue(s) required for the propagation of feature annotation.</text>
</comment>
<dbReference type="AlphaFoldDB" id="A0A4U1JI46"/>
<feature type="binding site" evidence="10">
    <location>
        <position position="125"/>
    </location>
    <ligand>
        <name>UDP-N-acetyl-alpha-D-glucosamine</name>
        <dbReference type="ChEBI" id="CHEBI:57705"/>
    </ligand>
</feature>
<dbReference type="Proteomes" id="UP000309215">
    <property type="component" value="Unassembled WGS sequence"/>
</dbReference>
<dbReference type="Gene3D" id="3.40.50.2000">
    <property type="entry name" value="Glycogen Phosphorylase B"/>
    <property type="match status" value="2"/>
</dbReference>
<comment type="catalytic activity">
    <reaction evidence="10">
        <text>di-trans,octa-cis-undecaprenyl diphospho-N-acetyl-alpha-D-muramoyl-L-alanyl-D-glutamyl-meso-2,6-diaminopimeloyl-D-alanyl-D-alanine + UDP-N-acetyl-alpha-D-glucosamine = di-trans,octa-cis-undecaprenyl diphospho-[N-acetyl-alpha-D-glucosaminyl-(1-&gt;4)]-N-acetyl-alpha-D-muramoyl-L-alanyl-D-glutamyl-meso-2,6-diaminopimeloyl-D-alanyl-D-alanine + UDP + H(+)</text>
        <dbReference type="Rhea" id="RHEA:31227"/>
        <dbReference type="ChEBI" id="CHEBI:15378"/>
        <dbReference type="ChEBI" id="CHEBI:57705"/>
        <dbReference type="ChEBI" id="CHEBI:58223"/>
        <dbReference type="ChEBI" id="CHEBI:61387"/>
        <dbReference type="ChEBI" id="CHEBI:61388"/>
        <dbReference type="EC" id="2.4.1.227"/>
    </reaction>
</comment>
<sequence>MTTLLLAGGGTGGHVFPMLAVGEAVRASDPSARVVYVGTARGLEARVVPEQGGELELLDILPLRGGGLSGFLKGAQHAAASIPAARDLVRRLGPSAVLSVGGYAGGPVCFAARTLGVAVTVLEPNSVMGLSNRLLAPFAVRAYTTFPEVDRFFRPSIVRRLGVPLRKAFAPAPYEAQKDQLSILVLGGSQGAKALNETVPRAISQVVNQVPGLRVVHQTGREREAEARALYESLGLSGAAEVVPFIDDMARALASADLVIARAGASTLAELCAVGRPAILVPYPFAADDHQLKNARSLEKRGAAVALPQTEATADRVASEIRALASSPERRASMARAAAEIGAPDAAKAVAADLLELARLRESKHREKARGKTA</sequence>
<dbReference type="GO" id="GO:0051991">
    <property type="term" value="F:UDP-N-acetyl-D-glucosamine:N-acetylmuramoyl-L-alanyl-D-glutamyl-meso-2,6-diaminopimelyl-D-alanyl-D-alanine-diphosphoundecaprenol 4-beta-N-acetylglucosaminlytransferase activity"/>
    <property type="evidence" value="ECO:0007669"/>
    <property type="project" value="RHEA"/>
</dbReference>
<keyword evidence="14" id="KW-1185">Reference proteome</keyword>
<dbReference type="GO" id="GO:0005886">
    <property type="term" value="C:plasma membrane"/>
    <property type="evidence" value="ECO:0007669"/>
    <property type="project" value="UniProtKB-SubCell"/>
</dbReference>
<feature type="binding site" evidence="10">
    <location>
        <position position="291"/>
    </location>
    <ligand>
        <name>UDP-N-acetyl-alpha-D-glucosamine</name>
        <dbReference type="ChEBI" id="CHEBI:57705"/>
    </ligand>
</feature>
<keyword evidence="2 10" id="KW-0132">Cell division</keyword>
<dbReference type="Pfam" id="PF03033">
    <property type="entry name" value="Glyco_transf_28"/>
    <property type="match status" value="1"/>
</dbReference>
<comment type="subcellular location">
    <subcellularLocation>
        <location evidence="10">Cell membrane</location>
        <topology evidence="10">Peripheral membrane protein</topology>
        <orientation evidence="10">Cytoplasmic side</orientation>
    </subcellularLocation>
</comment>
<reference evidence="13 14" key="1">
    <citation type="submission" date="2019-04" db="EMBL/GenBank/DDBJ databases">
        <authorList>
            <person name="Li Y."/>
            <person name="Wang J."/>
        </authorList>
    </citation>
    <scope>NUCLEOTIDE SEQUENCE [LARGE SCALE GENOMIC DNA]</scope>
    <source>
        <strain evidence="13 14">DSM 14668</strain>
    </source>
</reference>
<comment type="function">
    <text evidence="10">Cell wall formation. Catalyzes the transfer of a GlcNAc subunit on undecaprenyl-pyrophosphoryl-MurNAc-pentapeptide (lipid intermediate I) to form undecaprenyl-pyrophosphoryl-MurNAc-(pentapeptide)GlcNAc (lipid intermediate II).</text>
</comment>
<dbReference type="OrthoDB" id="9808936at2"/>
<feature type="binding site" evidence="10">
    <location>
        <position position="246"/>
    </location>
    <ligand>
        <name>UDP-N-acetyl-alpha-D-glucosamine</name>
        <dbReference type="ChEBI" id="CHEBI:57705"/>
    </ligand>
</feature>
<evidence type="ECO:0000256" key="2">
    <source>
        <dbReference type="ARBA" id="ARBA00022618"/>
    </source>
</evidence>